<gene>
    <name evidence="1" type="ORF">Z520_06866</name>
</gene>
<dbReference type="Proteomes" id="UP000053411">
    <property type="component" value="Unassembled WGS sequence"/>
</dbReference>
<dbReference type="PANTHER" id="PTHR43431">
    <property type="entry name" value="OXIDOREDUCTASE, SHORT CHAIN DEHYDROGENASE/REDUCTASE FAMILY (AFU_ORTHOLOGUE AFUA_5G14000)"/>
    <property type="match status" value="1"/>
</dbReference>
<keyword evidence="2" id="KW-1185">Reference proteome</keyword>
<dbReference type="EMBL" id="KN848074">
    <property type="protein sequence ID" value="KIX97414.1"/>
    <property type="molecule type" value="Genomic_DNA"/>
</dbReference>
<organism evidence="1 2">
    <name type="scientific">Fonsecaea multimorphosa CBS 102226</name>
    <dbReference type="NCBI Taxonomy" id="1442371"/>
    <lineage>
        <taxon>Eukaryota</taxon>
        <taxon>Fungi</taxon>
        <taxon>Dikarya</taxon>
        <taxon>Ascomycota</taxon>
        <taxon>Pezizomycotina</taxon>
        <taxon>Eurotiomycetes</taxon>
        <taxon>Chaetothyriomycetidae</taxon>
        <taxon>Chaetothyriales</taxon>
        <taxon>Herpotrichiellaceae</taxon>
        <taxon>Fonsecaea</taxon>
    </lineage>
</organism>
<sequence length="249" mass="26614">MVSNKFYAIVAGIGPATGRSVALKFGESYPVVLLSRRPESYEDVVAQINKTGGKAIGISADVTDESSLAAALESIKKEFAGLQLVAAVYNVRPNLRPSRKPFLELSLKDLDTSLNGNVRGLFNFAQALLPLLLQSVETSPFPPTLVVTGATASMRGSINWSIIAAGKSAGRILTQSLAREFGPKGIHVAHAIIDGGINEPDAAHAASNDATPDGKLSPYAIAESYWSLHTQHKSAWTQEIDLRPFNEKF</sequence>
<dbReference type="InterPro" id="IPR036291">
    <property type="entry name" value="NAD(P)-bd_dom_sf"/>
</dbReference>
<dbReference type="InterPro" id="IPR002347">
    <property type="entry name" value="SDR_fam"/>
</dbReference>
<proteinExistence type="predicted"/>
<dbReference type="OrthoDB" id="5399006at2759"/>
<dbReference type="SUPFAM" id="SSF51735">
    <property type="entry name" value="NAD(P)-binding Rossmann-fold domains"/>
    <property type="match status" value="1"/>
</dbReference>
<dbReference type="PANTHER" id="PTHR43431:SF7">
    <property type="entry name" value="OXIDOREDUCTASE, SHORT CHAIN DEHYDROGENASE_REDUCTASE FAMILY (AFU_ORTHOLOGUE AFUA_5G14000)"/>
    <property type="match status" value="1"/>
</dbReference>
<evidence type="ECO:0000313" key="1">
    <source>
        <dbReference type="EMBL" id="KIX97414.1"/>
    </source>
</evidence>
<reference evidence="1 2" key="1">
    <citation type="submission" date="2015-01" db="EMBL/GenBank/DDBJ databases">
        <title>The Genome Sequence of Fonsecaea multimorphosa CBS 102226.</title>
        <authorList>
            <consortium name="The Broad Institute Genomics Platform"/>
            <person name="Cuomo C."/>
            <person name="de Hoog S."/>
            <person name="Gorbushina A."/>
            <person name="Stielow B."/>
            <person name="Teixiera M."/>
            <person name="Abouelleil A."/>
            <person name="Chapman S.B."/>
            <person name="Priest M."/>
            <person name="Young S.K."/>
            <person name="Wortman J."/>
            <person name="Nusbaum C."/>
            <person name="Birren B."/>
        </authorList>
    </citation>
    <scope>NUCLEOTIDE SEQUENCE [LARGE SCALE GENOMIC DNA]</scope>
    <source>
        <strain evidence="1 2">CBS 102226</strain>
    </source>
</reference>
<dbReference type="RefSeq" id="XP_016631537.1">
    <property type="nucleotide sequence ID" value="XM_016777366.1"/>
</dbReference>
<accession>A0A0D2K2X9</accession>
<dbReference type="Gene3D" id="3.40.50.720">
    <property type="entry name" value="NAD(P)-binding Rossmann-like Domain"/>
    <property type="match status" value="1"/>
</dbReference>
<name>A0A0D2K2X9_9EURO</name>
<dbReference type="STRING" id="1442371.A0A0D2K2X9"/>
<protein>
    <submittedName>
        <fullName evidence="1">Uncharacterized protein</fullName>
    </submittedName>
</protein>
<dbReference type="Pfam" id="PF00106">
    <property type="entry name" value="adh_short"/>
    <property type="match status" value="1"/>
</dbReference>
<dbReference type="GeneID" id="27712612"/>
<evidence type="ECO:0000313" key="2">
    <source>
        <dbReference type="Proteomes" id="UP000053411"/>
    </source>
</evidence>
<dbReference type="AlphaFoldDB" id="A0A0D2K2X9"/>
<dbReference type="VEuPathDB" id="FungiDB:Z520_06866"/>